<dbReference type="PANTHER" id="PTHR14296:SF12">
    <property type="entry name" value="DDT DOMAIN-CONTAINING PROTEIN DDR4 ISOFORM X1"/>
    <property type="match status" value="1"/>
</dbReference>
<feature type="compositionally biased region" description="Basic and acidic residues" evidence="1">
    <location>
        <begin position="316"/>
        <end position="328"/>
    </location>
</feature>
<dbReference type="FunCoup" id="A0A1Q3CDM7">
    <property type="interactions" value="121"/>
</dbReference>
<dbReference type="GO" id="GO:0031213">
    <property type="term" value="C:RSF complex"/>
    <property type="evidence" value="ECO:0007669"/>
    <property type="project" value="InterPro"/>
</dbReference>
<evidence type="ECO:0008006" key="4">
    <source>
        <dbReference type="Google" id="ProtNLM"/>
    </source>
</evidence>
<accession>A0A1Q3CDM7</accession>
<evidence type="ECO:0000256" key="1">
    <source>
        <dbReference type="SAM" id="MobiDB-lite"/>
    </source>
</evidence>
<dbReference type="AlphaFoldDB" id="A0A1Q3CDM7"/>
<dbReference type="Proteomes" id="UP000187406">
    <property type="component" value="Unassembled WGS sequence"/>
</dbReference>
<feature type="region of interest" description="Disordered" evidence="1">
    <location>
        <begin position="316"/>
        <end position="396"/>
    </location>
</feature>
<evidence type="ECO:0000313" key="3">
    <source>
        <dbReference type="Proteomes" id="UP000187406"/>
    </source>
</evidence>
<feature type="compositionally biased region" description="Acidic residues" evidence="1">
    <location>
        <begin position="363"/>
        <end position="373"/>
    </location>
</feature>
<comment type="caution">
    <text evidence="2">The sequence shown here is derived from an EMBL/GenBank/DDBJ whole genome shotgun (WGS) entry which is preliminary data.</text>
</comment>
<sequence>MVLDDSLLESDVEKLRGRWELASVLNFLTVFEPVFGSDSKITAEEIEMGLIRPNSSLTKLHITLLKGIPPVSKVLNVSDAWISALGKKLDMWWPWVAEGENPLTAANGKEILRYKELDATNRLLILKALCEIRAEQDDIVSYVNDSLKQGTDISLFRKDMIGGKLNGTSYWCDGNIITGYRLYKEVNKVESKSKMKGKSCLSLPGICFEWETLATNLEEFRKVADELLSSKVVAEVAVGKTIGSDAIQDMEKFQKKKERALKRKQREEQLLNGFRKTYNAGTGITRSCRTRRVINYTFDDYDRAIDEAIKISTNKTVKEQRQERKHADGSSASGTDSKDRSGKKGVFTDSDTGSDFQGGNVDVDYDGKEDDVNDNGSEWENSDEQGNHGNKKHVALPQKPLGSRWSERLAGVTIRPIGETRSLGTKNRLRQRPILNSAIDSLVPDSDVENSLEYTKSRISDQEICSTVADSEDGRDN</sequence>
<dbReference type="InParanoid" id="A0A1Q3CDM7"/>
<name>A0A1Q3CDM7_CEPFO</name>
<reference evidence="3" key="1">
    <citation type="submission" date="2016-04" db="EMBL/GenBank/DDBJ databases">
        <title>Cephalotus genome sequencing.</title>
        <authorList>
            <person name="Fukushima K."/>
            <person name="Hasebe M."/>
            <person name="Fang X."/>
        </authorList>
    </citation>
    <scope>NUCLEOTIDE SEQUENCE [LARGE SCALE GENOMIC DNA]</scope>
    <source>
        <strain evidence="3">cv. St1</strain>
    </source>
</reference>
<evidence type="ECO:0000313" key="2">
    <source>
        <dbReference type="EMBL" id="GAV78340.1"/>
    </source>
</evidence>
<dbReference type="InterPro" id="IPR028938">
    <property type="entry name" value="Rsf1-like"/>
</dbReference>
<dbReference type="EMBL" id="BDDD01001777">
    <property type="protein sequence ID" value="GAV78340.1"/>
    <property type="molecule type" value="Genomic_DNA"/>
</dbReference>
<keyword evidence="3" id="KW-1185">Reference proteome</keyword>
<dbReference type="OrthoDB" id="303107at2759"/>
<protein>
    <recommendedName>
        <fullName evidence="4">DDT domain-containing protein</fullName>
    </recommendedName>
</protein>
<dbReference type="PANTHER" id="PTHR14296">
    <property type="entry name" value="REMODELING AND SPACING FACTOR 1"/>
    <property type="match status" value="1"/>
</dbReference>
<dbReference type="GO" id="GO:0006355">
    <property type="term" value="P:regulation of DNA-templated transcription"/>
    <property type="evidence" value="ECO:0007669"/>
    <property type="project" value="InterPro"/>
</dbReference>
<gene>
    <name evidence="2" type="ORF">CFOL_v3_21808</name>
</gene>
<proteinExistence type="predicted"/>
<organism evidence="2 3">
    <name type="scientific">Cephalotus follicularis</name>
    <name type="common">Albany pitcher plant</name>
    <dbReference type="NCBI Taxonomy" id="3775"/>
    <lineage>
        <taxon>Eukaryota</taxon>
        <taxon>Viridiplantae</taxon>
        <taxon>Streptophyta</taxon>
        <taxon>Embryophyta</taxon>
        <taxon>Tracheophyta</taxon>
        <taxon>Spermatophyta</taxon>
        <taxon>Magnoliopsida</taxon>
        <taxon>eudicotyledons</taxon>
        <taxon>Gunneridae</taxon>
        <taxon>Pentapetalae</taxon>
        <taxon>rosids</taxon>
        <taxon>fabids</taxon>
        <taxon>Oxalidales</taxon>
        <taxon>Cephalotaceae</taxon>
        <taxon>Cephalotus</taxon>
    </lineage>
</organism>
<dbReference type="STRING" id="3775.A0A1Q3CDM7"/>